<evidence type="ECO:0000313" key="4">
    <source>
        <dbReference type="Proteomes" id="UP000779508"/>
    </source>
</evidence>
<dbReference type="Pfam" id="PF14343">
    <property type="entry name" value="PrcB_C"/>
    <property type="match status" value="1"/>
</dbReference>
<dbReference type="Pfam" id="PF10648">
    <property type="entry name" value="Gmad2"/>
    <property type="match status" value="1"/>
</dbReference>
<dbReference type="GO" id="GO:0008233">
    <property type="term" value="F:peptidase activity"/>
    <property type="evidence" value="ECO:0007669"/>
    <property type="project" value="UniProtKB-KW"/>
</dbReference>
<evidence type="ECO:0000259" key="1">
    <source>
        <dbReference type="Pfam" id="PF10648"/>
    </source>
</evidence>
<dbReference type="GO" id="GO:0006508">
    <property type="term" value="P:proteolysis"/>
    <property type="evidence" value="ECO:0007669"/>
    <property type="project" value="UniProtKB-KW"/>
</dbReference>
<dbReference type="PROSITE" id="PS51257">
    <property type="entry name" value="PROKAR_LIPOPROTEIN"/>
    <property type="match status" value="1"/>
</dbReference>
<name>A0ABS6G6F9_9FIRM</name>
<keyword evidence="3" id="KW-0378">Hydrolase</keyword>
<keyword evidence="4" id="KW-1185">Reference proteome</keyword>
<keyword evidence="3" id="KW-0645">Protease</keyword>
<gene>
    <name evidence="3" type="ORF">KQI88_16775</name>
</gene>
<dbReference type="Proteomes" id="UP000779508">
    <property type="component" value="Unassembled WGS sequence"/>
</dbReference>
<sequence>MKVSKIGIFKNRVPLLLMSMLLAITITGCNISRGPTPSEKPEDKIDNNIDKDKEAMEARNTIDENIKDKMKIVEEVSILEAAKEWFHEFDKIEGAYVFQHPDATYIKINSKERPTGGYSINIADYSGEEYHRVIKFEIVEPKEGAIVSQAITYPSVILEIPSDAVGQYEIRTEDGEVLKSKQKLILAKLELPKENESISNPVRIKGKIVAFEGAFSVRVLDDNDKVIYEEHLQADAGGPNWGNFDTEIAYPKSNSESGSIEIGEYTAKEGEYVARDRVSIKFSDK</sequence>
<comment type="caution">
    <text evidence="3">The sequence shown here is derived from an EMBL/GenBank/DDBJ whole genome shotgun (WGS) entry which is preliminary data.</text>
</comment>
<dbReference type="EMBL" id="JAHLQK010000007">
    <property type="protein sequence ID" value="MBU5678068.1"/>
    <property type="molecule type" value="Genomic_DNA"/>
</dbReference>
<evidence type="ECO:0000259" key="2">
    <source>
        <dbReference type="Pfam" id="PF14343"/>
    </source>
</evidence>
<dbReference type="RefSeq" id="WP_216419351.1">
    <property type="nucleotide sequence ID" value="NZ_JAHLQK010000007.1"/>
</dbReference>
<dbReference type="InterPro" id="IPR025748">
    <property type="entry name" value="PrcB_C_dom"/>
</dbReference>
<dbReference type="InterPro" id="IPR018911">
    <property type="entry name" value="Gmad2_Ig-like_dom"/>
</dbReference>
<feature type="domain" description="PrcB C-terminal" evidence="2">
    <location>
        <begin position="104"/>
        <end position="161"/>
    </location>
</feature>
<protein>
    <submittedName>
        <fullName evidence="3">Protease complex subunit PrcB family protein</fullName>
    </submittedName>
</protein>
<organism evidence="3 4">
    <name type="scientific">Alkaliphilus flagellatus</name>
    <dbReference type="NCBI Taxonomy" id="2841507"/>
    <lineage>
        <taxon>Bacteria</taxon>
        <taxon>Bacillati</taxon>
        <taxon>Bacillota</taxon>
        <taxon>Clostridia</taxon>
        <taxon>Peptostreptococcales</taxon>
        <taxon>Natronincolaceae</taxon>
        <taxon>Alkaliphilus</taxon>
    </lineage>
</organism>
<evidence type="ECO:0000313" key="3">
    <source>
        <dbReference type="EMBL" id="MBU5678068.1"/>
    </source>
</evidence>
<reference evidence="3 4" key="1">
    <citation type="submission" date="2021-06" db="EMBL/GenBank/DDBJ databases">
        <authorList>
            <person name="Sun Q."/>
            <person name="Li D."/>
        </authorList>
    </citation>
    <scope>NUCLEOTIDE SEQUENCE [LARGE SCALE GENOMIC DNA]</scope>
    <source>
        <strain evidence="3 4">MSJ-5</strain>
    </source>
</reference>
<proteinExistence type="predicted"/>
<feature type="domain" description="Bacterial spore germination immunoglobulin-like" evidence="1">
    <location>
        <begin position="189"/>
        <end position="271"/>
    </location>
</feature>
<accession>A0ABS6G6F9</accession>